<dbReference type="InParanoid" id="A0A286U6C9"/>
<protein>
    <recommendedName>
        <fullName evidence="3">CST complex subunit STN1</fullName>
    </recommendedName>
    <alternativeName>
        <fullName evidence="8">Suppressor of cdc thirteen homolog</fullName>
    </alternativeName>
</protein>
<dbReference type="Proteomes" id="UP000217199">
    <property type="component" value="Unassembled WGS sequence"/>
</dbReference>
<reference evidence="11 12" key="1">
    <citation type="journal article" date="2017" name="Mol. Ecol.">
        <title>Comparative and population genomic landscape of Phellinus noxius: A hypervariable fungus causing root rot in trees.</title>
        <authorList>
            <person name="Chung C.L."/>
            <person name="Lee T.J."/>
            <person name="Akiba M."/>
            <person name="Lee H.H."/>
            <person name="Kuo T.H."/>
            <person name="Liu D."/>
            <person name="Ke H.M."/>
            <person name="Yokoi T."/>
            <person name="Roa M.B."/>
            <person name="Lu M.J."/>
            <person name="Chang Y.Y."/>
            <person name="Ann P.J."/>
            <person name="Tsai J.N."/>
            <person name="Chen C.Y."/>
            <person name="Tzean S.S."/>
            <person name="Ota Y."/>
            <person name="Hattori T."/>
            <person name="Sahashi N."/>
            <person name="Liou R.F."/>
            <person name="Kikuchi T."/>
            <person name="Tsai I.J."/>
        </authorList>
    </citation>
    <scope>NUCLEOTIDE SEQUENCE [LARGE SCALE GENOMIC DNA]</scope>
    <source>
        <strain evidence="11 12">FFPRI411160</strain>
    </source>
</reference>
<evidence type="ECO:0000256" key="2">
    <source>
        <dbReference type="ARBA" id="ARBA00004574"/>
    </source>
</evidence>
<keyword evidence="7" id="KW-0539">Nucleus</keyword>
<feature type="compositionally biased region" description="Low complexity" evidence="9">
    <location>
        <begin position="338"/>
        <end position="353"/>
    </location>
</feature>
<evidence type="ECO:0000256" key="8">
    <source>
        <dbReference type="ARBA" id="ARBA00030039"/>
    </source>
</evidence>
<dbReference type="InterPro" id="IPR018856">
    <property type="entry name" value="Stn1_N"/>
</dbReference>
<gene>
    <name evidence="11" type="ORF">PNOK_0890200</name>
</gene>
<comment type="caution">
    <text evidence="11">The sequence shown here is derived from an EMBL/GenBank/DDBJ whole genome shotgun (WGS) entry which is preliminary data.</text>
</comment>
<keyword evidence="6" id="KW-0238">DNA-binding</keyword>
<dbReference type="Gene3D" id="2.40.50.140">
    <property type="entry name" value="Nucleic acid-binding proteins"/>
    <property type="match status" value="1"/>
</dbReference>
<feature type="compositionally biased region" description="Acidic residues" evidence="9">
    <location>
        <begin position="359"/>
        <end position="372"/>
    </location>
</feature>
<organism evidence="11 12">
    <name type="scientific">Pyrrhoderma noxium</name>
    <dbReference type="NCBI Taxonomy" id="2282107"/>
    <lineage>
        <taxon>Eukaryota</taxon>
        <taxon>Fungi</taxon>
        <taxon>Dikarya</taxon>
        <taxon>Basidiomycota</taxon>
        <taxon>Agaricomycotina</taxon>
        <taxon>Agaricomycetes</taxon>
        <taxon>Hymenochaetales</taxon>
        <taxon>Hymenochaetaceae</taxon>
        <taxon>Pyrrhoderma</taxon>
    </lineage>
</organism>
<keyword evidence="5" id="KW-0779">Telomere</keyword>
<comment type="subcellular location">
    <subcellularLocation>
        <location evidence="2">Chromosome</location>
        <location evidence="2">Telomere</location>
    </subcellularLocation>
    <subcellularLocation>
        <location evidence="1">Nucleus</location>
    </subcellularLocation>
</comment>
<feature type="domain" description="CST complex subunit Stn1 N-terminal" evidence="10">
    <location>
        <begin position="8"/>
        <end position="148"/>
    </location>
</feature>
<dbReference type="EMBL" id="NBII01000010">
    <property type="protein sequence ID" value="PAV15141.1"/>
    <property type="molecule type" value="Genomic_DNA"/>
</dbReference>
<evidence type="ECO:0000256" key="5">
    <source>
        <dbReference type="ARBA" id="ARBA00022895"/>
    </source>
</evidence>
<dbReference type="GO" id="GO:0005634">
    <property type="term" value="C:nucleus"/>
    <property type="evidence" value="ECO:0007669"/>
    <property type="project" value="UniProtKB-SubCell"/>
</dbReference>
<dbReference type="Pfam" id="PF10451">
    <property type="entry name" value="Stn1"/>
    <property type="match status" value="1"/>
</dbReference>
<dbReference type="InterPro" id="IPR040260">
    <property type="entry name" value="RFA2-like"/>
</dbReference>
<feature type="region of interest" description="Disordered" evidence="9">
    <location>
        <begin position="133"/>
        <end position="159"/>
    </location>
</feature>
<evidence type="ECO:0000256" key="1">
    <source>
        <dbReference type="ARBA" id="ARBA00004123"/>
    </source>
</evidence>
<keyword evidence="4" id="KW-0158">Chromosome</keyword>
<name>A0A286U6C9_9AGAM</name>
<evidence type="ECO:0000256" key="7">
    <source>
        <dbReference type="ARBA" id="ARBA00023242"/>
    </source>
</evidence>
<dbReference type="PANTHER" id="PTHR13989">
    <property type="entry name" value="REPLICATION PROTEIN A-RELATED"/>
    <property type="match status" value="1"/>
</dbReference>
<sequence length="437" mass="49618">MVQQTGFEFYWLGRVPCRTVRIVGIVVGVDKFEDMTRFKVDDGTAVIDCEYQKEEIKIPEASVGQSINVKGNIMERRGSRHLRVEAGDFALCFSVNEEVKHWNEVIQLHRDFYSLSEPFTIPKIEKEIPKEILTTQSQSTTSTQSTSNDTNSARLRHPSRLKLQDLTPVRFRYYLKHYLDFAEPYQSGSCLNCPPNELPSSRNQYKEPIDCNEHFFGFTLSYLRRVPALAEMALAVVHAERIRRGNGALTSQGKSQLSLTSSLASTSSARSTSQRKSSSSEPSSAKAKRLFIKTIRDLHNEGSIIIWCGRIRPYSHVLHENNKHCFGRQSQTLGEDAPGSSSIPSYPSTSQSSFRREEDEGELTEPEDDEEAYLSVRPETIAPLITAAIDKIQARRQGNRKMYGRPTAEDILKFLRATDGRWQNLGIWAIKETLKKM</sequence>
<dbReference type="GO" id="GO:0003677">
    <property type="term" value="F:DNA binding"/>
    <property type="evidence" value="ECO:0007669"/>
    <property type="project" value="UniProtKB-KW"/>
</dbReference>
<feature type="region of interest" description="Disordered" evidence="9">
    <location>
        <begin position="329"/>
        <end position="372"/>
    </location>
</feature>
<dbReference type="GO" id="GO:0000781">
    <property type="term" value="C:chromosome, telomeric region"/>
    <property type="evidence" value="ECO:0007669"/>
    <property type="project" value="UniProtKB-SubCell"/>
</dbReference>
<feature type="compositionally biased region" description="Low complexity" evidence="9">
    <location>
        <begin position="133"/>
        <end position="147"/>
    </location>
</feature>
<dbReference type="STRING" id="2282107.A0A286U6C9"/>
<dbReference type="PANTHER" id="PTHR13989:SF33">
    <property type="entry name" value="CST COMPLEX SUBUNIT STN1"/>
    <property type="match status" value="1"/>
</dbReference>
<proteinExistence type="predicted"/>
<keyword evidence="12" id="KW-1185">Reference proteome</keyword>
<evidence type="ECO:0000256" key="3">
    <source>
        <dbReference type="ARBA" id="ARBA00017411"/>
    </source>
</evidence>
<evidence type="ECO:0000313" key="11">
    <source>
        <dbReference type="EMBL" id="PAV15141.1"/>
    </source>
</evidence>
<evidence type="ECO:0000256" key="9">
    <source>
        <dbReference type="SAM" id="MobiDB-lite"/>
    </source>
</evidence>
<dbReference type="SUPFAM" id="SSF50249">
    <property type="entry name" value="Nucleic acid-binding proteins"/>
    <property type="match status" value="1"/>
</dbReference>
<evidence type="ECO:0000259" key="10">
    <source>
        <dbReference type="Pfam" id="PF10451"/>
    </source>
</evidence>
<evidence type="ECO:0000313" key="12">
    <source>
        <dbReference type="Proteomes" id="UP000217199"/>
    </source>
</evidence>
<evidence type="ECO:0000256" key="4">
    <source>
        <dbReference type="ARBA" id="ARBA00022454"/>
    </source>
</evidence>
<evidence type="ECO:0000256" key="6">
    <source>
        <dbReference type="ARBA" id="ARBA00023125"/>
    </source>
</evidence>
<accession>A0A286U6C9</accession>
<dbReference type="AlphaFoldDB" id="A0A286U6C9"/>
<dbReference type="OrthoDB" id="77828at2759"/>
<dbReference type="InterPro" id="IPR012340">
    <property type="entry name" value="NA-bd_OB-fold"/>
</dbReference>
<feature type="region of interest" description="Disordered" evidence="9">
    <location>
        <begin position="260"/>
        <end position="285"/>
    </location>
</feature>